<dbReference type="AlphaFoldDB" id="A0A395S2E7"/>
<proteinExistence type="predicted"/>
<evidence type="ECO:0000256" key="1">
    <source>
        <dbReference type="SAM" id="SignalP"/>
    </source>
</evidence>
<organism evidence="2 3">
    <name type="scientific">Fusarium longipes</name>
    <dbReference type="NCBI Taxonomy" id="694270"/>
    <lineage>
        <taxon>Eukaryota</taxon>
        <taxon>Fungi</taxon>
        <taxon>Dikarya</taxon>
        <taxon>Ascomycota</taxon>
        <taxon>Pezizomycotina</taxon>
        <taxon>Sordariomycetes</taxon>
        <taxon>Hypocreomycetidae</taxon>
        <taxon>Hypocreales</taxon>
        <taxon>Nectriaceae</taxon>
        <taxon>Fusarium</taxon>
    </lineage>
</organism>
<accession>A0A395S2E7</accession>
<name>A0A395S2E7_9HYPO</name>
<comment type="caution">
    <text evidence="2">The sequence shown here is derived from an EMBL/GenBank/DDBJ whole genome shotgun (WGS) entry which is preliminary data.</text>
</comment>
<keyword evidence="3" id="KW-1185">Reference proteome</keyword>
<keyword evidence="1" id="KW-0732">Signal</keyword>
<evidence type="ECO:0000313" key="3">
    <source>
        <dbReference type="Proteomes" id="UP000266234"/>
    </source>
</evidence>
<dbReference type="OrthoDB" id="5410679at2759"/>
<reference evidence="2 3" key="1">
    <citation type="journal article" date="2018" name="PLoS Pathog.">
        <title>Evolution of structural diversity of trichothecenes, a family of toxins produced by plant pathogenic and entomopathogenic fungi.</title>
        <authorList>
            <person name="Proctor R.H."/>
            <person name="McCormick S.P."/>
            <person name="Kim H.S."/>
            <person name="Cardoza R.E."/>
            <person name="Stanley A.M."/>
            <person name="Lindo L."/>
            <person name="Kelly A."/>
            <person name="Brown D.W."/>
            <person name="Lee T."/>
            <person name="Vaughan M.M."/>
            <person name="Alexander N.J."/>
            <person name="Busman M."/>
            <person name="Gutierrez S."/>
        </authorList>
    </citation>
    <scope>NUCLEOTIDE SEQUENCE [LARGE SCALE GENOMIC DNA]</scope>
    <source>
        <strain evidence="2 3">NRRL 20695</strain>
    </source>
</reference>
<evidence type="ECO:0000313" key="2">
    <source>
        <dbReference type="EMBL" id="RGP66586.1"/>
    </source>
</evidence>
<feature type="chain" id="PRO_5017298910" evidence="1">
    <location>
        <begin position="20"/>
        <end position="89"/>
    </location>
</feature>
<gene>
    <name evidence="2" type="ORF">FLONG3_8782</name>
</gene>
<dbReference type="EMBL" id="PXOG01000219">
    <property type="protein sequence ID" value="RGP66586.1"/>
    <property type="molecule type" value="Genomic_DNA"/>
</dbReference>
<protein>
    <submittedName>
        <fullName evidence="2">Uncharacterized protein</fullName>
    </submittedName>
</protein>
<dbReference type="Proteomes" id="UP000266234">
    <property type="component" value="Unassembled WGS sequence"/>
</dbReference>
<sequence length="89" mass="9817">MITSTLLVLLSISESFAVAQPNGAIHIADGICRRQWKLRLDARDKDCYHKVSNLVCESNVTPPSDGKARKYNFKNTGQLCYTIGGSTDN</sequence>
<feature type="signal peptide" evidence="1">
    <location>
        <begin position="1"/>
        <end position="19"/>
    </location>
</feature>